<reference evidence="4 5" key="1">
    <citation type="journal article" date="2012" name="J. Bacteriol.">
        <title>Complete genome sequence of the broad-host-range strain Sinorhizobium fredii USDA257.</title>
        <authorList>
            <person name="Schuldes J."/>
            <person name="Rodriguez Orbegoso M."/>
            <person name="Schmeisser C."/>
            <person name="Krishnan H.B."/>
            <person name="Daniel R."/>
            <person name="Streit W.R."/>
        </authorList>
    </citation>
    <scope>NUCLEOTIDE SEQUENCE [LARGE SCALE GENOMIC DNA]</scope>
    <source>
        <strain evidence="4 5">USDA 257</strain>
    </source>
</reference>
<evidence type="ECO:0000256" key="3">
    <source>
        <dbReference type="RuleBase" id="RU000363"/>
    </source>
</evidence>
<dbReference type="STRING" id="1185652.USDA257_c24410"/>
<evidence type="ECO:0000313" key="5">
    <source>
        <dbReference type="Proteomes" id="UP000006180"/>
    </source>
</evidence>
<dbReference type="Gene3D" id="3.40.50.720">
    <property type="entry name" value="NAD(P)-binding Rossmann-like Domain"/>
    <property type="match status" value="1"/>
</dbReference>
<evidence type="ECO:0000256" key="2">
    <source>
        <dbReference type="ARBA" id="ARBA00023002"/>
    </source>
</evidence>
<dbReference type="RefSeq" id="WP_014763185.1">
    <property type="nucleotide sequence ID" value="NC_018000.1"/>
</dbReference>
<organism evidence="4 5">
    <name type="scientific">Sinorhizobium fredii (strain USDA 257)</name>
    <dbReference type="NCBI Taxonomy" id="1185652"/>
    <lineage>
        <taxon>Bacteria</taxon>
        <taxon>Pseudomonadati</taxon>
        <taxon>Pseudomonadota</taxon>
        <taxon>Alphaproteobacteria</taxon>
        <taxon>Hyphomicrobiales</taxon>
        <taxon>Rhizobiaceae</taxon>
        <taxon>Sinorhizobium/Ensifer group</taxon>
        <taxon>Sinorhizobium</taxon>
    </lineage>
</organism>
<dbReference type="PRINTS" id="PR00081">
    <property type="entry name" value="GDHRDH"/>
</dbReference>
<dbReference type="PANTHER" id="PTHR43976:SF16">
    <property type="entry name" value="SHORT-CHAIN DEHYDROGENASE_REDUCTASE FAMILY PROTEIN"/>
    <property type="match status" value="1"/>
</dbReference>
<sequence>MTNWFITGISRGLGRALATAALARGDTVVGTARSGSFSLDHEFGTLHVLAVDLSVQGSAEASVTKAFELVGAVDVIVNNAGFGLLGAVENATDQEVQTLFAVDFFAPLRIIQTALPHLRKQGSGHIINITSIAGRAPTTGTAIYAAAKSALEGLSMGLALEVAPFGIKVTAVAPGAFRTEFLSPNSVLRSAAADAVYSETIGRSAAAFETADGHQVGDPELAAKAIIDLTDSDNPPLHLLLGSDALTRARAKLRRVIEEMDTWEPVTRSTDFRDDSGAS</sequence>
<dbReference type="InterPro" id="IPR020904">
    <property type="entry name" value="Sc_DH/Rdtase_CS"/>
</dbReference>
<evidence type="ECO:0000313" key="4">
    <source>
        <dbReference type="EMBL" id="AFL51017.1"/>
    </source>
</evidence>
<dbReference type="InterPro" id="IPR002347">
    <property type="entry name" value="SDR_fam"/>
</dbReference>
<dbReference type="PANTHER" id="PTHR43976">
    <property type="entry name" value="SHORT CHAIN DEHYDROGENASE"/>
    <property type="match status" value="1"/>
</dbReference>
<dbReference type="HOGENOM" id="CLU_010194_2_9_5"/>
<evidence type="ECO:0000256" key="1">
    <source>
        <dbReference type="ARBA" id="ARBA00006484"/>
    </source>
</evidence>
<dbReference type="GO" id="GO:0016491">
    <property type="term" value="F:oxidoreductase activity"/>
    <property type="evidence" value="ECO:0007669"/>
    <property type="project" value="UniProtKB-KW"/>
</dbReference>
<accession>I3X561</accession>
<dbReference type="KEGG" id="sfd:USDA257_c24410"/>
<comment type="similarity">
    <text evidence="1 3">Belongs to the short-chain dehydrogenases/reductases (SDR) family.</text>
</comment>
<dbReference type="InterPro" id="IPR036291">
    <property type="entry name" value="NAD(P)-bd_dom_sf"/>
</dbReference>
<dbReference type="SUPFAM" id="SSF51735">
    <property type="entry name" value="NAD(P)-binding Rossmann-fold domains"/>
    <property type="match status" value="1"/>
</dbReference>
<dbReference type="PATRIC" id="fig|1185652.3.peg.2530"/>
<dbReference type="PROSITE" id="PS00061">
    <property type="entry name" value="ADH_SHORT"/>
    <property type="match status" value="1"/>
</dbReference>
<protein>
    <submittedName>
        <fullName evidence="4">Putative oxidoreductase YusZ</fullName>
        <ecNumber evidence="4">1.-.-.-</ecNumber>
    </submittedName>
</protein>
<dbReference type="PRINTS" id="PR00080">
    <property type="entry name" value="SDRFAMILY"/>
</dbReference>
<dbReference type="InterPro" id="IPR051911">
    <property type="entry name" value="SDR_oxidoreductase"/>
</dbReference>
<keyword evidence="2 4" id="KW-0560">Oxidoreductase</keyword>
<dbReference type="Proteomes" id="UP000006180">
    <property type="component" value="Chromosome"/>
</dbReference>
<name>I3X561_SINF2</name>
<dbReference type="Pfam" id="PF00106">
    <property type="entry name" value="adh_short"/>
    <property type="match status" value="1"/>
</dbReference>
<proteinExistence type="inferred from homology"/>
<dbReference type="AlphaFoldDB" id="I3X561"/>
<dbReference type="EC" id="1.-.-.-" evidence="4"/>
<dbReference type="eggNOG" id="COG1028">
    <property type="taxonomic scope" value="Bacteria"/>
</dbReference>
<dbReference type="EMBL" id="CP003563">
    <property type="protein sequence ID" value="AFL51017.1"/>
    <property type="molecule type" value="Genomic_DNA"/>
</dbReference>
<gene>
    <name evidence="4" type="primary">yusZ</name>
    <name evidence="4" type="ORF">USDA257_c24410</name>
</gene>